<evidence type="ECO:0000313" key="2">
    <source>
        <dbReference type="Proteomes" id="UP001209878"/>
    </source>
</evidence>
<name>A0AAD9UDD7_RIDPI</name>
<gene>
    <name evidence="1" type="ORF">NP493_241g05022</name>
</gene>
<organism evidence="1 2">
    <name type="scientific">Ridgeia piscesae</name>
    <name type="common">Tubeworm</name>
    <dbReference type="NCBI Taxonomy" id="27915"/>
    <lineage>
        <taxon>Eukaryota</taxon>
        <taxon>Metazoa</taxon>
        <taxon>Spiralia</taxon>
        <taxon>Lophotrochozoa</taxon>
        <taxon>Annelida</taxon>
        <taxon>Polychaeta</taxon>
        <taxon>Sedentaria</taxon>
        <taxon>Canalipalpata</taxon>
        <taxon>Sabellida</taxon>
        <taxon>Siboglinidae</taxon>
        <taxon>Ridgeia</taxon>
    </lineage>
</organism>
<keyword evidence="2" id="KW-1185">Reference proteome</keyword>
<reference evidence="1" key="1">
    <citation type="journal article" date="2023" name="Mol. Biol. Evol.">
        <title>Third-Generation Sequencing Reveals the Adaptive Role of the Epigenome in Three Deep-Sea Polychaetes.</title>
        <authorList>
            <person name="Perez M."/>
            <person name="Aroh O."/>
            <person name="Sun Y."/>
            <person name="Lan Y."/>
            <person name="Juniper S.K."/>
            <person name="Young C.R."/>
            <person name="Angers B."/>
            <person name="Qian P.Y."/>
        </authorList>
    </citation>
    <scope>NUCLEOTIDE SEQUENCE</scope>
    <source>
        <strain evidence="1">R07B-5</strain>
    </source>
</reference>
<sequence length="49" mass="5812">MLDIVLSSQKEFVDNVKICEPLGCSDHNKIYFIIKVNGERNRKKIQYRK</sequence>
<dbReference type="EMBL" id="JAODUO010000241">
    <property type="protein sequence ID" value="KAK2185268.1"/>
    <property type="molecule type" value="Genomic_DNA"/>
</dbReference>
<proteinExistence type="predicted"/>
<dbReference type="Proteomes" id="UP001209878">
    <property type="component" value="Unassembled WGS sequence"/>
</dbReference>
<evidence type="ECO:0000313" key="1">
    <source>
        <dbReference type="EMBL" id="KAK2185268.1"/>
    </source>
</evidence>
<protein>
    <submittedName>
        <fullName evidence="1">Uncharacterized protein</fullName>
    </submittedName>
</protein>
<accession>A0AAD9UDD7</accession>
<dbReference type="AlphaFoldDB" id="A0AAD9UDD7"/>
<comment type="caution">
    <text evidence="1">The sequence shown here is derived from an EMBL/GenBank/DDBJ whole genome shotgun (WGS) entry which is preliminary data.</text>
</comment>